<keyword evidence="3" id="KW-1185">Reference proteome</keyword>
<dbReference type="InterPro" id="IPR052179">
    <property type="entry name" value="DD-CPase-like"/>
</dbReference>
<dbReference type="GO" id="GO:0004180">
    <property type="term" value="F:carboxypeptidase activity"/>
    <property type="evidence" value="ECO:0007669"/>
    <property type="project" value="UniProtKB-KW"/>
</dbReference>
<dbReference type="Pfam" id="PF02557">
    <property type="entry name" value="VanY"/>
    <property type="match status" value="1"/>
</dbReference>
<dbReference type="Gene3D" id="3.30.200.180">
    <property type="match status" value="1"/>
</dbReference>
<feature type="domain" description="D-alanyl-D-alanine carboxypeptidase-like core" evidence="1">
    <location>
        <begin position="95"/>
        <end position="209"/>
    </location>
</feature>
<dbReference type="InterPro" id="IPR003709">
    <property type="entry name" value="VanY-like_core_dom"/>
</dbReference>
<dbReference type="PANTHER" id="PTHR34385">
    <property type="entry name" value="D-ALANYL-D-ALANINE CARBOXYPEPTIDASE"/>
    <property type="match status" value="1"/>
</dbReference>
<organism evidence="2 3">
    <name type="scientific">Paenibacillus montaniterrae</name>
    <dbReference type="NCBI Taxonomy" id="429341"/>
    <lineage>
        <taxon>Bacteria</taxon>
        <taxon>Bacillati</taxon>
        <taxon>Bacillota</taxon>
        <taxon>Bacilli</taxon>
        <taxon>Bacillales</taxon>
        <taxon>Paenibacillaceae</taxon>
        <taxon>Paenibacillus</taxon>
    </lineage>
</organism>
<keyword evidence="2" id="KW-0645">Protease</keyword>
<sequence>MKKWLFVLAALTAIILLGQLLQEQKLEITSKHGEVDHNKKIELVAIEADQVHRGKLLLINAQSQLSAEGIAEDIVEFARDQAAGAGFALENDTIMLSDEVLQALQKMLAAARQDGLEGFMLTSGYRSMEQQAMLYEQQGSDYALPAGYSEHNSGLAVDISSIAMKMEVAPEGAWLRDHAADYGFILRYPPNKQHITGIQYEPWHFRYVGLPHSLIMQEHGWVLEEYLQYLAENPNLSVGTKDGHFTIDYYSYSSDLLIKLPSDASYTISGDNVGGVIVTSWVEGEL</sequence>
<proteinExistence type="predicted"/>
<evidence type="ECO:0000313" key="3">
    <source>
        <dbReference type="Proteomes" id="UP000683139"/>
    </source>
</evidence>
<dbReference type="CDD" id="cd14852">
    <property type="entry name" value="LD-carboxypeptidase"/>
    <property type="match status" value="1"/>
</dbReference>
<dbReference type="Proteomes" id="UP000683139">
    <property type="component" value="Unassembled WGS sequence"/>
</dbReference>
<dbReference type="RefSeq" id="WP_213514573.1">
    <property type="nucleotide sequence ID" value="NZ_BOSE01000003.1"/>
</dbReference>
<keyword evidence="2" id="KW-0121">Carboxypeptidase</keyword>
<evidence type="ECO:0000259" key="1">
    <source>
        <dbReference type="Pfam" id="PF02557"/>
    </source>
</evidence>
<dbReference type="PANTHER" id="PTHR34385:SF1">
    <property type="entry name" value="PEPTIDOGLYCAN L-ALANYL-D-GLUTAMATE ENDOPEPTIDASE CWLK"/>
    <property type="match status" value="1"/>
</dbReference>
<dbReference type="Gene3D" id="3.30.1380.10">
    <property type="match status" value="1"/>
</dbReference>
<dbReference type="InterPro" id="IPR058193">
    <property type="entry name" value="VanY/YodJ_core_dom"/>
</dbReference>
<protein>
    <submittedName>
        <fullName evidence="2">D-Ala-D-Ala carboxypeptidase VanY</fullName>
    </submittedName>
</protein>
<evidence type="ECO:0000313" key="2">
    <source>
        <dbReference type="EMBL" id="GIP16308.1"/>
    </source>
</evidence>
<comment type="caution">
    <text evidence="2">The sequence shown here is derived from an EMBL/GenBank/DDBJ whole genome shotgun (WGS) entry which is preliminary data.</text>
</comment>
<keyword evidence="2" id="KW-0378">Hydrolase</keyword>
<dbReference type="InterPro" id="IPR009045">
    <property type="entry name" value="Zn_M74/Hedgehog-like"/>
</dbReference>
<dbReference type="GO" id="GO:0006508">
    <property type="term" value="P:proteolysis"/>
    <property type="evidence" value="ECO:0007669"/>
    <property type="project" value="InterPro"/>
</dbReference>
<reference evidence="2" key="1">
    <citation type="submission" date="2021-03" db="EMBL/GenBank/DDBJ databases">
        <title>Antimicrobial resistance genes in bacteria isolated from Japanese honey, and their potential for conferring macrolide and lincosamide resistance in the American foulbrood pathogen Paenibacillus larvae.</title>
        <authorList>
            <person name="Okamoto M."/>
            <person name="Kumagai M."/>
            <person name="Kanamori H."/>
            <person name="Takamatsu D."/>
        </authorList>
    </citation>
    <scope>NUCLEOTIDE SEQUENCE</scope>
    <source>
        <strain evidence="2">J40TS1</strain>
    </source>
</reference>
<gene>
    <name evidence="2" type="primary">vanY_2</name>
    <name evidence="2" type="ORF">J40TS1_19500</name>
</gene>
<dbReference type="AlphaFoldDB" id="A0A919YSX9"/>
<accession>A0A919YSX9</accession>
<name>A0A919YSX9_9BACL</name>
<dbReference type="SUPFAM" id="SSF55166">
    <property type="entry name" value="Hedgehog/DD-peptidase"/>
    <property type="match status" value="1"/>
</dbReference>
<dbReference type="EMBL" id="BOSE01000003">
    <property type="protein sequence ID" value="GIP16308.1"/>
    <property type="molecule type" value="Genomic_DNA"/>
</dbReference>